<accession>U6GLJ0</accession>
<dbReference type="Gene3D" id="2.40.50.140">
    <property type="entry name" value="Nucleic acid-binding proteins"/>
    <property type="match status" value="1"/>
</dbReference>
<comment type="subcellular location">
    <subcellularLocation>
        <location evidence="1">Nucleus</location>
    </subcellularLocation>
</comment>
<dbReference type="GO" id="GO:0071038">
    <property type="term" value="P:TRAMP-dependent tRNA surveillance pathway"/>
    <property type="evidence" value="ECO:0007669"/>
    <property type="project" value="TreeGrafter"/>
</dbReference>
<dbReference type="PANTHER" id="PTHR21321">
    <property type="entry name" value="PNAS-3 RELATED"/>
    <property type="match status" value="1"/>
</dbReference>
<dbReference type="GO" id="GO:0000176">
    <property type="term" value="C:nuclear exosome (RNase complex)"/>
    <property type="evidence" value="ECO:0007669"/>
    <property type="project" value="TreeGrafter"/>
</dbReference>
<dbReference type="PANTHER" id="PTHR21321:SF1">
    <property type="entry name" value="EXOSOME COMPLEX COMPONENT RRP40"/>
    <property type="match status" value="1"/>
</dbReference>
<dbReference type="GO" id="GO:0034475">
    <property type="term" value="P:U4 snRNA 3'-end processing"/>
    <property type="evidence" value="ECO:0007669"/>
    <property type="project" value="TreeGrafter"/>
</dbReference>
<dbReference type="Gene3D" id="3.30.1370.10">
    <property type="entry name" value="K Homology domain, type 1"/>
    <property type="match status" value="1"/>
</dbReference>
<dbReference type="GO" id="GO:0071051">
    <property type="term" value="P:poly(A)-dependent snoRNA 3'-end processing"/>
    <property type="evidence" value="ECO:0007669"/>
    <property type="project" value="TreeGrafter"/>
</dbReference>
<evidence type="ECO:0000256" key="2">
    <source>
        <dbReference type="ARBA" id="ARBA00022835"/>
    </source>
</evidence>
<keyword evidence="3" id="KW-0694">RNA-binding</keyword>
<feature type="domain" description="K Homology" evidence="5">
    <location>
        <begin position="205"/>
        <end position="246"/>
    </location>
</feature>
<evidence type="ECO:0000313" key="6">
    <source>
        <dbReference type="EMBL" id="CDI80153.1"/>
    </source>
</evidence>
<keyword evidence="2" id="KW-0271">Exosome</keyword>
<sequence>MATKGLSVFLPGDYCPLIQPSEDTAAEAADGASASAGAAAAVARTFDWSAVHVHSSQATGTSEPQQQPESSVEIEGAGPCVKARTASLLLPRHVLPPHAPTYVCISTHNRYTPRVGDIVIGIVNTKGSEYYGVNIRGFAPARLAAVAGFEGATRRSKPQLSIGSVLLLRVSHLSPLLGADVTCCTSNCSKPWTSSEKVLGELRGGTIIEVPIPFAFSLVLQLLGSRLQFEIAIGLNGRVWIKAETPALSIRVGNCITAAAAGRTPAMLQAIVDAVLQQ</sequence>
<dbReference type="RefSeq" id="XP_013249844.1">
    <property type="nucleotide sequence ID" value="XM_013394390.1"/>
</dbReference>
<dbReference type="EMBL" id="HG671149">
    <property type="protein sequence ID" value="CDI80153.1"/>
    <property type="molecule type" value="Genomic_DNA"/>
</dbReference>
<reference evidence="6" key="1">
    <citation type="submission" date="2013-10" db="EMBL/GenBank/DDBJ databases">
        <title>Genomic analysis of the causative agents of coccidiosis in chickens.</title>
        <authorList>
            <person name="Reid A.J."/>
            <person name="Blake D."/>
            <person name="Billington K."/>
            <person name="Browne H."/>
            <person name="Dunn M."/>
            <person name="Hung S."/>
            <person name="Kawahara F."/>
            <person name="Miranda-Saavedra D."/>
            <person name="Mourier T."/>
            <person name="Nagra H."/>
            <person name="Otto T.D."/>
            <person name="Rawlings N."/>
            <person name="Sanchez A."/>
            <person name="Sanders M."/>
            <person name="Subramaniam C."/>
            <person name="Tay Y."/>
            <person name="Dear P."/>
            <person name="Doerig C."/>
            <person name="Gruber A."/>
            <person name="Parkinson J."/>
            <person name="Shirley M."/>
            <person name="Wan K.L."/>
            <person name="Berriman M."/>
            <person name="Tomley F."/>
            <person name="Pain A."/>
        </authorList>
    </citation>
    <scope>NUCLEOTIDE SEQUENCE [LARGE SCALE GENOMIC DNA]</scope>
    <source>
        <strain evidence="6">Houghton</strain>
    </source>
</reference>
<dbReference type="OMA" id="TYVCIST"/>
<dbReference type="Pfam" id="PF15985">
    <property type="entry name" value="KH_6"/>
    <property type="match status" value="1"/>
</dbReference>
<evidence type="ECO:0000313" key="7">
    <source>
        <dbReference type="Proteomes" id="UP000018050"/>
    </source>
</evidence>
<gene>
    <name evidence="6" type="ORF">EAH_00002480</name>
</gene>
<dbReference type="GO" id="GO:0000467">
    <property type="term" value="P:exonucleolytic trimming to generate mature 3'-end of 5.8S rRNA from tricistronic rRNA transcript (SSU-rRNA, 5.8S rRNA, LSU-rRNA)"/>
    <property type="evidence" value="ECO:0007669"/>
    <property type="project" value="TreeGrafter"/>
</dbReference>
<dbReference type="GO" id="GO:0003723">
    <property type="term" value="F:RNA binding"/>
    <property type="evidence" value="ECO:0007669"/>
    <property type="project" value="UniProtKB-KW"/>
</dbReference>
<dbReference type="SUPFAM" id="SSF50249">
    <property type="entry name" value="Nucleic acid-binding proteins"/>
    <property type="match status" value="1"/>
</dbReference>
<dbReference type="VEuPathDB" id="ToxoDB:EAH_00002480"/>
<keyword evidence="7" id="KW-1185">Reference proteome</keyword>
<dbReference type="InterPro" id="IPR026699">
    <property type="entry name" value="Exosome_RNA_bind1/RRP40/RRP4"/>
</dbReference>
<dbReference type="GO" id="GO:0071035">
    <property type="term" value="P:nuclear polyadenylation-dependent rRNA catabolic process"/>
    <property type="evidence" value="ECO:0007669"/>
    <property type="project" value="TreeGrafter"/>
</dbReference>
<feature type="region of interest" description="Disordered" evidence="4">
    <location>
        <begin position="54"/>
        <end position="76"/>
    </location>
</feature>
<dbReference type="Pfam" id="PF21262">
    <property type="entry name" value="RRP40_S1"/>
    <property type="match status" value="1"/>
</dbReference>
<dbReference type="InterPro" id="IPR004088">
    <property type="entry name" value="KH_dom_type_1"/>
</dbReference>
<dbReference type="OrthoDB" id="340500at2759"/>
<dbReference type="Proteomes" id="UP000018050">
    <property type="component" value="Unassembled WGS sequence"/>
</dbReference>
<organism evidence="6 7">
    <name type="scientific">Eimeria acervulina</name>
    <name type="common">Coccidian parasite</name>
    <dbReference type="NCBI Taxonomy" id="5801"/>
    <lineage>
        <taxon>Eukaryota</taxon>
        <taxon>Sar</taxon>
        <taxon>Alveolata</taxon>
        <taxon>Apicomplexa</taxon>
        <taxon>Conoidasida</taxon>
        <taxon>Coccidia</taxon>
        <taxon>Eucoccidiorida</taxon>
        <taxon>Eimeriorina</taxon>
        <taxon>Eimeriidae</taxon>
        <taxon>Eimeria</taxon>
    </lineage>
</organism>
<evidence type="ECO:0000259" key="5">
    <source>
        <dbReference type="Pfam" id="PF15985"/>
    </source>
</evidence>
<dbReference type="InterPro" id="IPR036612">
    <property type="entry name" value="KH_dom_type_1_sf"/>
</dbReference>
<dbReference type="CDD" id="cd22526">
    <property type="entry name" value="KH-I_Rrp40"/>
    <property type="match status" value="1"/>
</dbReference>
<reference evidence="6" key="2">
    <citation type="submission" date="2013-10" db="EMBL/GenBank/DDBJ databases">
        <authorList>
            <person name="Aslett M."/>
        </authorList>
    </citation>
    <scope>NUCLEOTIDE SEQUENCE [LARGE SCALE GENOMIC DNA]</scope>
    <source>
        <strain evidence="6">Houghton</strain>
    </source>
</reference>
<feature type="compositionally biased region" description="Polar residues" evidence="4">
    <location>
        <begin position="54"/>
        <end position="70"/>
    </location>
</feature>
<evidence type="ECO:0000256" key="4">
    <source>
        <dbReference type="SAM" id="MobiDB-lite"/>
    </source>
</evidence>
<protein>
    <recommendedName>
        <fullName evidence="5">K Homology domain-containing protein</fullName>
    </recommendedName>
</protein>
<dbReference type="GO" id="GO:0071034">
    <property type="term" value="P:CUT catabolic process"/>
    <property type="evidence" value="ECO:0007669"/>
    <property type="project" value="TreeGrafter"/>
</dbReference>
<name>U6GLJ0_EIMAC</name>
<dbReference type="AlphaFoldDB" id="U6GLJ0"/>
<dbReference type="InterPro" id="IPR012340">
    <property type="entry name" value="NA-bd_OB-fold"/>
</dbReference>
<dbReference type="SUPFAM" id="SSF54791">
    <property type="entry name" value="Eukaryotic type KH-domain (KH-domain type I)"/>
    <property type="match status" value="1"/>
</dbReference>
<proteinExistence type="predicted"/>
<dbReference type="GeneID" id="25268318"/>
<evidence type="ECO:0000256" key="3">
    <source>
        <dbReference type="ARBA" id="ARBA00022884"/>
    </source>
</evidence>
<dbReference type="GO" id="GO:0000177">
    <property type="term" value="C:cytoplasmic exosome (RNase complex)"/>
    <property type="evidence" value="ECO:0007669"/>
    <property type="project" value="TreeGrafter"/>
</dbReference>
<evidence type="ECO:0000256" key="1">
    <source>
        <dbReference type="ARBA" id="ARBA00004123"/>
    </source>
</evidence>
<dbReference type="InterPro" id="IPR049469">
    <property type="entry name" value="RRP40_KH-I"/>
</dbReference>